<feature type="chain" id="PRO_5043054701" description="ZP domain-containing protein" evidence="2">
    <location>
        <begin position="21"/>
        <end position="899"/>
    </location>
</feature>
<dbReference type="InterPro" id="IPR042235">
    <property type="entry name" value="ZP-C_dom"/>
</dbReference>
<dbReference type="InterPro" id="IPR058876">
    <property type="entry name" value="Ig-like_ZP"/>
</dbReference>
<dbReference type="PANTHER" id="PTHR47130">
    <property type="entry name" value="SI:DKEY-19B23.11-RELATED"/>
    <property type="match status" value="1"/>
</dbReference>
<dbReference type="InterPro" id="IPR055356">
    <property type="entry name" value="ZP-N"/>
</dbReference>
<dbReference type="Pfam" id="PF26562">
    <property type="entry name" value="Ig-like"/>
    <property type="match status" value="1"/>
</dbReference>
<reference evidence="4 5" key="1">
    <citation type="submission" date="2024-02" db="EMBL/GenBank/DDBJ databases">
        <title>Chromosome-level genome assembly of the Eurasian Minnow (Phoxinus phoxinus).</title>
        <authorList>
            <person name="Oriowo T.O."/>
            <person name="Martin S."/>
            <person name="Stange M."/>
            <person name="Chrysostomakis Y."/>
            <person name="Brown T."/>
            <person name="Winkler S."/>
            <person name="Kukowka S."/>
            <person name="Myers E.W."/>
            <person name="Bohne A."/>
        </authorList>
    </citation>
    <scope>NUCLEOTIDE SEQUENCE [LARGE SCALE GENOMIC DNA]</scope>
    <source>
        <strain evidence="4">ZFMK-TIS-60720</strain>
        <tissue evidence="4">Whole Organism</tissue>
    </source>
</reference>
<protein>
    <recommendedName>
        <fullName evidence="3">ZP domain-containing protein</fullName>
    </recommendedName>
</protein>
<dbReference type="Gene3D" id="2.60.40.4100">
    <property type="entry name" value="Zona pellucida, ZP-C domain"/>
    <property type="match status" value="1"/>
</dbReference>
<evidence type="ECO:0000259" key="3">
    <source>
        <dbReference type="PROSITE" id="PS51034"/>
    </source>
</evidence>
<dbReference type="EMBL" id="JAYKXH010000012">
    <property type="protein sequence ID" value="KAK7150679.1"/>
    <property type="molecule type" value="Genomic_DNA"/>
</dbReference>
<feature type="signal peptide" evidence="2">
    <location>
        <begin position="1"/>
        <end position="20"/>
    </location>
</feature>
<organism evidence="4 5">
    <name type="scientific">Phoxinus phoxinus</name>
    <name type="common">Eurasian minnow</name>
    <dbReference type="NCBI Taxonomy" id="58324"/>
    <lineage>
        <taxon>Eukaryota</taxon>
        <taxon>Metazoa</taxon>
        <taxon>Chordata</taxon>
        <taxon>Craniata</taxon>
        <taxon>Vertebrata</taxon>
        <taxon>Euteleostomi</taxon>
        <taxon>Actinopterygii</taxon>
        <taxon>Neopterygii</taxon>
        <taxon>Teleostei</taxon>
        <taxon>Ostariophysi</taxon>
        <taxon>Cypriniformes</taxon>
        <taxon>Leuciscidae</taxon>
        <taxon>Phoxininae</taxon>
        <taxon>Phoxinus</taxon>
    </lineage>
</organism>
<comment type="caution">
    <text evidence="4">The sequence shown here is derived from an EMBL/GenBank/DDBJ whole genome shotgun (WGS) entry which is preliminary data.</text>
</comment>
<dbReference type="PROSITE" id="PS51034">
    <property type="entry name" value="ZP_2"/>
    <property type="match status" value="1"/>
</dbReference>
<dbReference type="InterPro" id="IPR001507">
    <property type="entry name" value="ZP_dom"/>
</dbReference>
<sequence>MGCFEIGALWLMVNIISIDADTSAGGIQAECLGNRVQFTLPSSLNEGSPLEVYAVNNAQTFFLTPHLAAQCGYTQKLDPWGNTIVSASLKSCFAEKQGDKEFKVAIQVKLYEFPMLSAKVLEASKSCSHTVVSREILCETNSMEVSVRIAIPEFKEAPVKGGPTVIPNLQLWKILLYTPGEKAFDRETLQGMGYNVYSSPTRLVMRSPYNMADNFVLNVDDVDMIVFKSVVLFRDRWMMAIVESTAACPTNGASVVGQMISWRVPLHLTPLMSSEVEILEVHMGIDGRRLTSEEMRSLNYDMIFTESHVVVVIPIGAPGGYYKSHAVENQYHISYKIEPMLELLWMEGQDKTTYKVLFPITTPLTPFPPQITDNTQPKQKVFDALLGYFLPDVVLLNITFGSELLTVSEVIIKGIGLQEQSFPNGTKAFALQIPFSHPYVQEKTLRPDRRTYFLPLVFGFVILPEQASFSHSTVLEASLSDIVRPTAGGRCNEDIFNIHVKYGSTPRSQLQIKLGQVELSDEVLQEYEHHSNETHFIIIVPFLAPLVALESVQLTGVLGRIDVELYDTLNNLQVKDFSLACPFFVKMSECFSNGTISVVVPKLESVPRLLPGELSLRDPACKPYYNEDHFAFFRFDVTACGTTRTFVGDTMKYENEVTWKKDEPLPQTSDFHPESEYRIYVSCVYSANSTQSMIFHAVSHFKEPEADVGKGELTVSLRLSQDMVYRLFYHDGDYPVLKFLKQPLYFEVGMDHSRDSRVAVGLENCWATLTKDRESQPKWDLIVDGCPNPKGPEQTIIHPVSEDDRVDIPDHFKRFEVKALTLREDDGSSESEDPTVARRVFVHCDVVICHAENTADGRCYKPCAATPNQIGSSSNRVRRSSSFSEEALQHVSIGPILLI</sequence>
<keyword evidence="2" id="KW-0732">Signal</keyword>
<gene>
    <name evidence="4" type="ORF">R3I93_011814</name>
</gene>
<evidence type="ECO:0000313" key="4">
    <source>
        <dbReference type="EMBL" id="KAK7150679.1"/>
    </source>
</evidence>
<dbReference type="PANTHER" id="PTHR47130:SF3">
    <property type="entry name" value="ZONA PELLUCIDA PROTEIN"/>
    <property type="match status" value="1"/>
</dbReference>
<evidence type="ECO:0000313" key="5">
    <source>
        <dbReference type="Proteomes" id="UP001364617"/>
    </source>
</evidence>
<evidence type="ECO:0000256" key="2">
    <source>
        <dbReference type="SAM" id="SignalP"/>
    </source>
</evidence>
<dbReference type="InterPro" id="IPR055355">
    <property type="entry name" value="ZP-C"/>
</dbReference>
<dbReference type="AlphaFoldDB" id="A0AAN9H6J2"/>
<feature type="domain" description="ZP" evidence="3">
    <location>
        <begin position="589"/>
        <end position="866"/>
    </location>
</feature>
<accession>A0AAN9H6J2</accession>
<evidence type="ECO:0000256" key="1">
    <source>
        <dbReference type="ARBA" id="ARBA00023157"/>
    </source>
</evidence>
<dbReference type="Proteomes" id="UP001364617">
    <property type="component" value="Unassembled WGS sequence"/>
</dbReference>
<dbReference type="Pfam" id="PF00100">
    <property type="entry name" value="Zona_pellucida"/>
    <property type="match status" value="1"/>
</dbReference>
<keyword evidence="1" id="KW-1015">Disulfide bond</keyword>
<name>A0AAN9H6J2_9TELE</name>
<keyword evidence="5" id="KW-1185">Reference proteome</keyword>
<dbReference type="Pfam" id="PF23344">
    <property type="entry name" value="ZP-N"/>
    <property type="match status" value="1"/>
</dbReference>
<dbReference type="SMART" id="SM00241">
    <property type="entry name" value="ZP"/>
    <property type="match status" value="1"/>
</dbReference>
<dbReference type="Gene3D" id="2.60.40.3210">
    <property type="entry name" value="Zona pellucida, ZP-N domain"/>
    <property type="match status" value="1"/>
</dbReference>
<proteinExistence type="predicted"/>